<organism evidence="2 3">
    <name type="scientific">Pseudozyma antarctica</name>
    <name type="common">Yeast</name>
    <name type="synonym">Candida antarctica</name>
    <dbReference type="NCBI Taxonomy" id="84753"/>
    <lineage>
        <taxon>Eukaryota</taxon>
        <taxon>Fungi</taxon>
        <taxon>Dikarya</taxon>
        <taxon>Basidiomycota</taxon>
        <taxon>Ustilaginomycotina</taxon>
        <taxon>Ustilaginomycetes</taxon>
        <taxon>Ustilaginales</taxon>
        <taxon>Ustilaginaceae</taxon>
        <taxon>Moesziomyces</taxon>
    </lineage>
</organism>
<evidence type="ECO:0000256" key="1">
    <source>
        <dbReference type="SAM" id="MobiDB-lite"/>
    </source>
</evidence>
<evidence type="ECO:0000313" key="2">
    <source>
        <dbReference type="EMBL" id="SPO42635.1"/>
    </source>
</evidence>
<dbReference type="AlphaFoldDB" id="A0A5C3FG23"/>
<proteinExistence type="predicted"/>
<dbReference type="Proteomes" id="UP000325008">
    <property type="component" value="Unassembled WGS sequence"/>
</dbReference>
<accession>A0A5C3FG23</accession>
<evidence type="ECO:0000313" key="3">
    <source>
        <dbReference type="Proteomes" id="UP000325008"/>
    </source>
</evidence>
<gene>
    <name evidence="2" type="ORF">PSANT_00318</name>
</gene>
<keyword evidence="3" id="KW-1185">Reference proteome</keyword>
<dbReference type="RefSeq" id="XP_014659405.1">
    <property type="nucleotide sequence ID" value="XM_014803919.1"/>
</dbReference>
<comment type="caution">
    <text evidence="2">The sequence shown here is derived from an EMBL/GenBank/DDBJ whole genome shotgun (WGS) entry which is preliminary data.</text>
</comment>
<protein>
    <submittedName>
        <fullName evidence="2">Uncharacterized protein</fullName>
    </submittedName>
</protein>
<name>A0A5C3FG23_PSEA2</name>
<dbReference type="OrthoDB" id="10606771at2759"/>
<feature type="region of interest" description="Disordered" evidence="1">
    <location>
        <begin position="51"/>
        <end position="151"/>
    </location>
</feature>
<reference evidence="2" key="1">
    <citation type="submission" date="2018-03" db="EMBL/GenBank/DDBJ databases">
        <authorList>
            <person name="Guldener U."/>
        </authorList>
    </citation>
    <scope>NUCLEOTIDE SEQUENCE [LARGE SCALE GENOMIC DNA]</scope>
    <source>
        <strain evidence="2">ATCC34888</strain>
    </source>
</reference>
<sequence length="151" mass="16231">MDADGEFRTSFTSNLMLVPEWYAGSARFRKPPPSAKARGDMERCFRALKSATGGKSPFWGRGGSPFPYLDDCQPGRLRSQSKQSGDGFDKDRAAGNDLPGWPDRSEGRSSGTVIGYAVRHHCQGNGYAEGTTRAAHSESSAKPGSAALRSL</sequence>
<dbReference type="EMBL" id="OOIQ01000001">
    <property type="protein sequence ID" value="SPO42635.1"/>
    <property type="molecule type" value="Genomic_DNA"/>
</dbReference>